<evidence type="ECO:0000256" key="1">
    <source>
        <dbReference type="SAM" id="MobiDB-lite"/>
    </source>
</evidence>
<sequence length="168" mass="18075">MPRGGRHAGGADTAPDGTQGRPEILQIITSAIAGVTTVAHRLWAAPPLVRIDVWIDNMRIAGSTSDVTLWEAQVLRNAGGHHATMGEDRESGAAKYTFLEVQLDHTHRAVFLSDEFVRSVCAMSALNSSTIAEMKVTASRFLCAAAISGTRLCVYYLFKFGATAIVRT</sequence>
<evidence type="ECO:0008006" key="5">
    <source>
        <dbReference type="Google" id="ProtNLM"/>
    </source>
</evidence>
<dbReference type="VEuPathDB" id="TriTrypDB:C3747_154g79"/>
<reference evidence="2 4" key="1">
    <citation type="journal article" date="2018" name="Microb. Genom.">
        <title>Expanding an expanded genome: long-read sequencing of Trypanosoma cruzi.</title>
        <authorList>
            <person name="Berna L."/>
            <person name="Rodriguez M."/>
            <person name="Chiribao M.L."/>
            <person name="Parodi-Talice A."/>
            <person name="Pita S."/>
            <person name="Rijo G."/>
            <person name="Alvarez-Valin F."/>
            <person name="Robello C."/>
        </authorList>
    </citation>
    <scope>NUCLEOTIDE SEQUENCE [LARGE SCALE GENOMIC DNA]</scope>
    <source>
        <strain evidence="2 4">TCC</strain>
    </source>
</reference>
<dbReference type="EMBL" id="PRFC01000154">
    <property type="protein sequence ID" value="PWV04354.1"/>
    <property type="molecule type" value="Genomic_DNA"/>
</dbReference>
<dbReference type="EMBL" id="PRFC01000154">
    <property type="protein sequence ID" value="PWV04348.1"/>
    <property type="molecule type" value="Genomic_DNA"/>
</dbReference>
<name>A0A2V2W6X1_TRYCR</name>
<dbReference type="Proteomes" id="UP000246078">
    <property type="component" value="Unassembled WGS sequence"/>
</dbReference>
<gene>
    <name evidence="3" type="ORF">C3747_154g79</name>
    <name evidence="2" type="ORF">C3747_154g91</name>
</gene>
<evidence type="ECO:0000313" key="4">
    <source>
        <dbReference type="Proteomes" id="UP000246078"/>
    </source>
</evidence>
<proteinExistence type="predicted"/>
<feature type="region of interest" description="Disordered" evidence="1">
    <location>
        <begin position="1"/>
        <end position="20"/>
    </location>
</feature>
<comment type="caution">
    <text evidence="2">The sequence shown here is derived from an EMBL/GenBank/DDBJ whole genome shotgun (WGS) entry which is preliminary data.</text>
</comment>
<protein>
    <recommendedName>
        <fullName evidence="5">Target of rapamycin (TOR) kinase 1</fullName>
    </recommendedName>
</protein>
<organism evidence="2 4">
    <name type="scientific">Trypanosoma cruzi</name>
    <dbReference type="NCBI Taxonomy" id="5693"/>
    <lineage>
        <taxon>Eukaryota</taxon>
        <taxon>Discoba</taxon>
        <taxon>Euglenozoa</taxon>
        <taxon>Kinetoplastea</taxon>
        <taxon>Metakinetoplastina</taxon>
        <taxon>Trypanosomatida</taxon>
        <taxon>Trypanosomatidae</taxon>
        <taxon>Trypanosoma</taxon>
        <taxon>Schizotrypanum</taxon>
    </lineage>
</organism>
<dbReference type="VEuPathDB" id="TriTrypDB:TcCL_Unassigned00738"/>
<evidence type="ECO:0000313" key="2">
    <source>
        <dbReference type="EMBL" id="PWV04348.1"/>
    </source>
</evidence>
<dbReference type="AlphaFoldDB" id="A0A2V2W6X1"/>
<dbReference type="VEuPathDB" id="TriTrypDB:TCSYLVIO_001991"/>
<dbReference type="VEuPathDB" id="TriTrypDB:C3747_154g91"/>
<evidence type="ECO:0000313" key="3">
    <source>
        <dbReference type="EMBL" id="PWV04354.1"/>
    </source>
</evidence>
<dbReference type="VEuPathDB" id="TriTrypDB:TcYC6_0067250"/>
<accession>A0A2V2W6X1</accession>
<dbReference type="VEuPathDB" id="TriTrypDB:TcBrA4_0076890"/>